<dbReference type="AlphaFoldDB" id="A0A453PHI2"/>
<evidence type="ECO:0000313" key="3">
    <source>
        <dbReference type="Proteomes" id="UP000015105"/>
    </source>
</evidence>
<feature type="transmembrane region" description="Helical" evidence="1">
    <location>
        <begin position="20"/>
        <end position="38"/>
    </location>
</feature>
<dbReference type="EnsemblPlants" id="AET6Gv20733800.13">
    <property type="protein sequence ID" value="AET6Gv20733800.13"/>
    <property type="gene ID" value="AET6Gv20733800"/>
</dbReference>
<keyword evidence="1" id="KW-1133">Transmembrane helix</keyword>
<dbReference type="Gramene" id="AET6Gv20733800.13">
    <property type="protein sequence ID" value="AET6Gv20733800.13"/>
    <property type="gene ID" value="AET6Gv20733800"/>
</dbReference>
<keyword evidence="1" id="KW-0472">Membrane</keyword>
<protein>
    <submittedName>
        <fullName evidence="2">Uncharacterized protein</fullName>
    </submittedName>
</protein>
<reference evidence="3" key="2">
    <citation type="journal article" date="2017" name="Nat. Plants">
        <title>The Aegilops tauschii genome reveals multiple impacts of transposons.</title>
        <authorList>
            <person name="Zhao G."/>
            <person name="Zou C."/>
            <person name="Li K."/>
            <person name="Wang K."/>
            <person name="Li T."/>
            <person name="Gao L."/>
            <person name="Zhang X."/>
            <person name="Wang H."/>
            <person name="Yang Z."/>
            <person name="Liu X."/>
            <person name="Jiang W."/>
            <person name="Mao L."/>
            <person name="Kong X."/>
            <person name="Jiao Y."/>
            <person name="Jia J."/>
        </authorList>
    </citation>
    <scope>NUCLEOTIDE SEQUENCE [LARGE SCALE GENOMIC DNA]</scope>
    <source>
        <strain evidence="3">cv. AL8/78</strain>
    </source>
</reference>
<name>A0A453PHI2_AEGTS</name>
<evidence type="ECO:0000256" key="1">
    <source>
        <dbReference type="SAM" id="Phobius"/>
    </source>
</evidence>
<sequence length="46" mass="5461">LFFPFRTFFCLFLPLEPSFAFFLPFIFSVFCLVSLVFVREILVCSL</sequence>
<proteinExistence type="predicted"/>
<keyword evidence="1" id="KW-0812">Transmembrane</keyword>
<keyword evidence="3" id="KW-1185">Reference proteome</keyword>
<accession>A0A453PHI2</accession>
<reference evidence="2" key="4">
    <citation type="submission" date="2019-03" db="UniProtKB">
        <authorList>
            <consortium name="EnsemblPlants"/>
        </authorList>
    </citation>
    <scope>IDENTIFICATION</scope>
</reference>
<organism evidence="2 3">
    <name type="scientific">Aegilops tauschii subsp. strangulata</name>
    <name type="common">Goatgrass</name>
    <dbReference type="NCBI Taxonomy" id="200361"/>
    <lineage>
        <taxon>Eukaryota</taxon>
        <taxon>Viridiplantae</taxon>
        <taxon>Streptophyta</taxon>
        <taxon>Embryophyta</taxon>
        <taxon>Tracheophyta</taxon>
        <taxon>Spermatophyta</taxon>
        <taxon>Magnoliopsida</taxon>
        <taxon>Liliopsida</taxon>
        <taxon>Poales</taxon>
        <taxon>Poaceae</taxon>
        <taxon>BOP clade</taxon>
        <taxon>Pooideae</taxon>
        <taxon>Triticodae</taxon>
        <taxon>Triticeae</taxon>
        <taxon>Triticinae</taxon>
        <taxon>Aegilops</taxon>
    </lineage>
</organism>
<evidence type="ECO:0000313" key="2">
    <source>
        <dbReference type="EnsemblPlants" id="AET6Gv20733800.13"/>
    </source>
</evidence>
<dbReference type="Proteomes" id="UP000015105">
    <property type="component" value="Chromosome 6D"/>
</dbReference>
<reference evidence="3" key="1">
    <citation type="journal article" date="2014" name="Science">
        <title>Ancient hybridizations among the ancestral genomes of bread wheat.</title>
        <authorList>
            <consortium name="International Wheat Genome Sequencing Consortium,"/>
            <person name="Marcussen T."/>
            <person name="Sandve S.R."/>
            <person name="Heier L."/>
            <person name="Spannagl M."/>
            <person name="Pfeifer M."/>
            <person name="Jakobsen K.S."/>
            <person name="Wulff B.B."/>
            <person name="Steuernagel B."/>
            <person name="Mayer K.F."/>
            <person name="Olsen O.A."/>
        </authorList>
    </citation>
    <scope>NUCLEOTIDE SEQUENCE [LARGE SCALE GENOMIC DNA]</scope>
    <source>
        <strain evidence="3">cv. AL8/78</strain>
    </source>
</reference>
<reference evidence="2" key="5">
    <citation type="journal article" date="2021" name="G3 (Bethesda)">
        <title>Aegilops tauschii genome assembly Aet v5.0 features greater sequence contiguity and improved annotation.</title>
        <authorList>
            <person name="Wang L."/>
            <person name="Zhu T."/>
            <person name="Rodriguez J.C."/>
            <person name="Deal K.R."/>
            <person name="Dubcovsky J."/>
            <person name="McGuire P.E."/>
            <person name="Lux T."/>
            <person name="Spannagl M."/>
            <person name="Mayer K.F.X."/>
            <person name="Baldrich P."/>
            <person name="Meyers B.C."/>
            <person name="Huo N."/>
            <person name="Gu Y.Q."/>
            <person name="Zhou H."/>
            <person name="Devos K.M."/>
            <person name="Bennetzen J.L."/>
            <person name="Unver T."/>
            <person name="Budak H."/>
            <person name="Gulick P.J."/>
            <person name="Galiba G."/>
            <person name="Kalapos B."/>
            <person name="Nelson D.R."/>
            <person name="Li P."/>
            <person name="You F.M."/>
            <person name="Luo M.C."/>
            <person name="Dvorak J."/>
        </authorList>
    </citation>
    <scope>NUCLEOTIDE SEQUENCE [LARGE SCALE GENOMIC DNA]</scope>
    <source>
        <strain evidence="2">cv. AL8/78</strain>
    </source>
</reference>
<reference evidence="2" key="3">
    <citation type="journal article" date="2017" name="Nature">
        <title>Genome sequence of the progenitor of the wheat D genome Aegilops tauschii.</title>
        <authorList>
            <person name="Luo M.C."/>
            <person name="Gu Y.Q."/>
            <person name="Puiu D."/>
            <person name="Wang H."/>
            <person name="Twardziok S.O."/>
            <person name="Deal K.R."/>
            <person name="Huo N."/>
            <person name="Zhu T."/>
            <person name="Wang L."/>
            <person name="Wang Y."/>
            <person name="McGuire P.E."/>
            <person name="Liu S."/>
            <person name="Long H."/>
            <person name="Ramasamy R.K."/>
            <person name="Rodriguez J.C."/>
            <person name="Van S.L."/>
            <person name="Yuan L."/>
            <person name="Wang Z."/>
            <person name="Xia Z."/>
            <person name="Xiao L."/>
            <person name="Anderson O.D."/>
            <person name="Ouyang S."/>
            <person name="Liang Y."/>
            <person name="Zimin A.V."/>
            <person name="Pertea G."/>
            <person name="Qi P."/>
            <person name="Bennetzen J.L."/>
            <person name="Dai X."/>
            <person name="Dawson M.W."/>
            <person name="Muller H.G."/>
            <person name="Kugler K."/>
            <person name="Rivarola-Duarte L."/>
            <person name="Spannagl M."/>
            <person name="Mayer K.F.X."/>
            <person name="Lu F.H."/>
            <person name="Bevan M.W."/>
            <person name="Leroy P."/>
            <person name="Li P."/>
            <person name="You F.M."/>
            <person name="Sun Q."/>
            <person name="Liu Z."/>
            <person name="Lyons E."/>
            <person name="Wicker T."/>
            <person name="Salzberg S.L."/>
            <person name="Devos K.M."/>
            <person name="Dvorak J."/>
        </authorList>
    </citation>
    <scope>NUCLEOTIDE SEQUENCE [LARGE SCALE GENOMIC DNA]</scope>
    <source>
        <strain evidence="2">cv. AL8/78</strain>
    </source>
</reference>